<keyword evidence="3" id="KW-1185">Reference proteome</keyword>
<dbReference type="Proteomes" id="UP000645517">
    <property type="component" value="Unassembled WGS sequence"/>
</dbReference>
<evidence type="ECO:0000256" key="1">
    <source>
        <dbReference type="SAM" id="MobiDB-lite"/>
    </source>
</evidence>
<proteinExistence type="predicted"/>
<protein>
    <submittedName>
        <fullName evidence="2">Uncharacterized protein</fullName>
    </submittedName>
</protein>
<comment type="caution">
    <text evidence="2">The sequence shown here is derived from an EMBL/GenBank/DDBJ whole genome shotgun (WGS) entry which is preliminary data.</text>
</comment>
<evidence type="ECO:0000313" key="2">
    <source>
        <dbReference type="EMBL" id="GGN34657.1"/>
    </source>
</evidence>
<accession>A0ABQ2IZ63</accession>
<dbReference type="EMBL" id="BMOR01000004">
    <property type="protein sequence ID" value="GGN34657.1"/>
    <property type="molecule type" value="Genomic_DNA"/>
</dbReference>
<gene>
    <name evidence="2" type="ORF">GCM10010842_13580</name>
</gene>
<name>A0ABQ2IZ63_9DEIO</name>
<reference evidence="3" key="1">
    <citation type="journal article" date="2019" name="Int. J. Syst. Evol. Microbiol.">
        <title>The Global Catalogue of Microorganisms (GCM) 10K type strain sequencing project: providing services to taxonomists for standard genome sequencing and annotation.</title>
        <authorList>
            <consortium name="The Broad Institute Genomics Platform"/>
            <consortium name="The Broad Institute Genome Sequencing Center for Infectious Disease"/>
            <person name="Wu L."/>
            <person name="Ma J."/>
        </authorList>
    </citation>
    <scope>NUCLEOTIDE SEQUENCE [LARGE SCALE GENOMIC DNA]</scope>
    <source>
        <strain evidence="3">JCM 16918</strain>
    </source>
</reference>
<sequence>MPRANPQTHPLTHAFQWKRVARWAYGWLPDAVTDTNPKRRRKSAVLLGDGCGVLCRMWTLPGYELWHVVISLPDSLDFYAQAPALARAELRALFPDAPGLARVAYSRRRRSHLHALLAIKKGERLPTHGAFGRLFARRVEDANHLEKLALYFSRPADERAARPDRAAYLRHTREELERQRLDAAEMYLEARARLGRLPRTFWRQNIPRHLWEAPQHVPRRKPQLPSPRVPHLNRLPLWLTLQRAPQPRPGLRLFLPRTKHLPVSPRARGPPSESGPGGQTIPPTRQPEVRPMVHRFPPHTPATMGPPQETDHLLNTLRVYFPTHHAPLPPRLP</sequence>
<organism evidence="2 3">
    <name type="scientific">Deinococcus daejeonensis</name>
    <dbReference type="NCBI Taxonomy" id="1007098"/>
    <lineage>
        <taxon>Bacteria</taxon>
        <taxon>Thermotogati</taxon>
        <taxon>Deinococcota</taxon>
        <taxon>Deinococci</taxon>
        <taxon>Deinococcales</taxon>
        <taxon>Deinococcaceae</taxon>
        <taxon>Deinococcus</taxon>
    </lineage>
</organism>
<feature type="region of interest" description="Disordered" evidence="1">
    <location>
        <begin position="260"/>
        <end position="293"/>
    </location>
</feature>
<evidence type="ECO:0000313" key="3">
    <source>
        <dbReference type="Proteomes" id="UP000645517"/>
    </source>
</evidence>